<dbReference type="InterPro" id="IPR006387">
    <property type="entry name" value="CPW_WPC_dom"/>
</dbReference>
<feature type="chain" id="PRO_5041412144" description="CPW-WPC domain-containing protein" evidence="1">
    <location>
        <begin position="18"/>
        <end position="719"/>
    </location>
</feature>
<gene>
    <name evidence="3" type="ORF">EVOR1521_LOCUS13214</name>
</gene>
<dbReference type="AlphaFoldDB" id="A0AA36IGW8"/>
<evidence type="ECO:0000313" key="3">
    <source>
        <dbReference type="EMBL" id="CAJ1387068.1"/>
    </source>
</evidence>
<dbReference type="SMART" id="SM01099">
    <property type="entry name" value="CPW_WPC"/>
    <property type="match status" value="1"/>
</dbReference>
<dbReference type="Proteomes" id="UP001178507">
    <property type="component" value="Unassembled WGS sequence"/>
</dbReference>
<feature type="domain" description="CPW-WPC" evidence="2">
    <location>
        <begin position="94"/>
        <end position="147"/>
    </location>
</feature>
<proteinExistence type="predicted"/>
<comment type="caution">
    <text evidence="3">The sequence shown here is derived from an EMBL/GenBank/DDBJ whole genome shotgun (WGS) entry which is preliminary data.</text>
</comment>
<evidence type="ECO:0000313" key="4">
    <source>
        <dbReference type="Proteomes" id="UP001178507"/>
    </source>
</evidence>
<evidence type="ECO:0000256" key="1">
    <source>
        <dbReference type="SAM" id="SignalP"/>
    </source>
</evidence>
<evidence type="ECO:0000259" key="2">
    <source>
        <dbReference type="SMART" id="SM01099"/>
    </source>
</evidence>
<name>A0AA36IGW8_9DINO</name>
<organism evidence="3 4">
    <name type="scientific">Effrenium voratum</name>
    <dbReference type="NCBI Taxonomy" id="2562239"/>
    <lineage>
        <taxon>Eukaryota</taxon>
        <taxon>Sar</taxon>
        <taxon>Alveolata</taxon>
        <taxon>Dinophyceae</taxon>
        <taxon>Suessiales</taxon>
        <taxon>Symbiodiniaceae</taxon>
        <taxon>Effrenium</taxon>
    </lineage>
</organism>
<feature type="signal peptide" evidence="1">
    <location>
        <begin position="1"/>
        <end position="17"/>
    </location>
</feature>
<reference evidence="3" key="1">
    <citation type="submission" date="2023-08" db="EMBL/GenBank/DDBJ databases">
        <authorList>
            <person name="Chen Y."/>
            <person name="Shah S."/>
            <person name="Dougan E. K."/>
            <person name="Thang M."/>
            <person name="Chan C."/>
        </authorList>
    </citation>
    <scope>NUCLEOTIDE SEQUENCE</scope>
</reference>
<sequence>MPPFVCCLLFAAAGATALELGRPQAGSSAGQKLGRLVAASAEQEPTDEVARQKVMSKELTPDVLVNEKVSEVVARANKQAAAEEVAPDAVNAACVQNFSHACPESWTRQEQFCKAPRSYTGPCSRYNVLSLNNVQKQLLSSQCGCNLLADLAAACPDGWRMLGGLCVAAVEYPSAGCEEAFLQGCLGQVASELSREQLKPLTTFRQQHRRLVCDMMLLPLVESVRSSLLTCEDKRVYTGCTDAPTPQGSSGREWCYVEAQASVCRRLAARCPSVAPSLSREATMRAVNQPCCRAELGERELCWLAVVDYDALRSSAAAAAAETVQTVKTYVAKFAKAQRAAEQALDMCITVAAQQSDLAKQVASELSREQLKPLTTFRQQHRRLVDGRLCAAAFAQDKRVYTGCTDAPTPQGSSGREWCYVEAQASVCRRLAARCPSVARSLSRQATMRAVNQPCCRAELGERELCWLAVVDYDALRSSAAAAAAETVQTVKTYVAKFAKAQRAAEQALDMCITVVAQQSDLAKLWRGCPPQSSWRAFRLVAKGPRWRLAAFQVASELSREQLKPLTTFRQQHRRLVCDMMLLPLVESVRSSLLTCEDKRVYTGCTAPTPQGSSGREWCYVEAQASVCRRLAARCPSVARSLSRQATMRAVNQPCCRAEVGERELCWLAVVDYDALRSSAAAAAAETVQTVKTYVAKFAKAQRAAEQALDMYHRRCAAK</sequence>
<keyword evidence="1" id="KW-0732">Signal</keyword>
<keyword evidence="4" id="KW-1185">Reference proteome</keyword>
<dbReference type="EMBL" id="CAUJNA010001452">
    <property type="protein sequence ID" value="CAJ1387068.1"/>
    <property type="molecule type" value="Genomic_DNA"/>
</dbReference>
<dbReference type="Pfam" id="PF09717">
    <property type="entry name" value="CPW_WPC"/>
    <property type="match status" value="1"/>
</dbReference>
<dbReference type="NCBIfam" id="TIGR01492">
    <property type="entry name" value="CPW_WPC"/>
    <property type="match status" value="1"/>
</dbReference>
<accession>A0AA36IGW8</accession>
<protein>
    <recommendedName>
        <fullName evidence="2">CPW-WPC domain-containing protein</fullName>
    </recommendedName>
</protein>